<dbReference type="EMBL" id="HBUE01077329">
    <property type="protein sequence ID" value="CAG6475821.1"/>
    <property type="molecule type" value="Transcribed_RNA"/>
</dbReference>
<keyword evidence="1" id="KW-0472">Membrane</keyword>
<dbReference type="AlphaFoldDB" id="A0A8D8BQ99"/>
<name>A0A8D8BQ99_CULPI</name>
<keyword evidence="1" id="KW-0812">Transmembrane</keyword>
<protein>
    <submittedName>
        <fullName evidence="2">(northern house mosquito) hypothetical protein</fullName>
    </submittedName>
</protein>
<proteinExistence type="predicted"/>
<reference evidence="2" key="1">
    <citation type="submission" date="2021-05" db="EMBL/GenBank/DDBJ databases">
        <authorList>
            <person name="Alioto T."/>
            <person name="Alioto T."/>
            <person name="Gomez Garrido J."/>
        </authorList>
    </citation>
    <scope>NUCLEOTIDE SEQUENCE</scope>
</reference>
<evidence type="ECO:0000256" key="1">
    <source>
        <dbReference type="SAM" id="Phobius"/>
    </source>
</evidence>
<sequence>MKKTFSCFFSFIANWLRLFLFFFVCLIFIAHTVCFLFLMCSKAKFTVTPPPHPPSLLHQFRLMFSEILVSCFLIFFTFQLHAIFCRLLFSKNIKTETILDNKQTHTRKN</sequence>
<accession>A0A8D8BQ99</accession>
<feature type="transmembrane region" description="Helical" evidence="1">
    <location>
        <begin position="67"/>
        <end position="89"/>
    </location>
</feature>
<organism evidence="2">
    <name type="scientific">Culex pipiens</name>
    <name type="common">House mosquito</name>
    <dbReference type="NCBI Taxonomy" id="7175"/>
    <lineage>
        <taxon>Eukaryota</taxon>
        <taxon>Metazoa</taxon>
        <taxon>Ecdysozoa</taxon>
        <taxon>Arthropoda</taxon>
        <taxon>Hexapoda</taxon>
        <taxon>Insecta</taxon>
        <taxon>Pterygota</taxon>
        <taxon>Neoptera</taxon>
        <taxon>Endopterygota</taxon>
        <taxon>Diptera</taxon>
        <taxon>Nematocera</taxon>
        <taxon>Culicoidea</taxon>
        <taxon>Culicidae</taxon>
        <taxon>Culicinae</taxon>
        <taxon>Culicini</taxon>
        <taxon>Culex</taxon>
        <taxon>Culex</taxon>
    </lineage>
</organism>
<evidence type="ECO:0000313" key="2">
    <source>
        <dbReference type="EMBL" id="CAG6475821.1"/>
    </source>
</evidence>
<keyword evidence="1" id="KW-1133">Transmembrane helix</keyword>